<dbReference type="PANTHER" id="PTHR11552">
    <property type="entry name" value="GLUCOSE-METHANOL-CHOLINE GMC OXIDOREDUCTASE"/>
    <property type="match status" value="1"/>
</dbReference>
<feature type="domain" description="Glucose-methanol-choline oxidoreductase N-terminal" evidence="5">
    <location>
        <begin position="110"/>
        <end position="124"/>
    </location>
</feature>
<evidence type="ECO:0000256" key="4">
    <source>
        <dbReference type="ARBA" id="ARBA00022827"/>
    </source>
</evidence>
<dbReference type="SUPFAM" id="SSF51905">
    <property type="entry name" value="FAD/NAD(P)-binding domain"/>
    <property type="match status" value="1"/>
</dbReference>
<dbReference type="Gene3D" id="3.50.50.60">
    <property type="entry name" value="FAD/NAD(P)-binding domain"/>
    <property type="match status" value="1"/>
</dbReference>
<proteinExistence type="inferred from homology"/>
<keyword evidence="7" id="KW-1185">Reference proteome</keyword>
<keyword evidence="3" id="KW-0285">Flavoprotein</keyword>
<evidence type="ECO:0000313" key="6">
    <source>
        <dbReference type="EMBL" id="KAK9871969.1"/>
    </source>
</evidence>
<evidence type="ECO:0000256" key="3">
    <source>
        <dbReference type="ARBA" id="ARBA00022630"/>
    </source>
</evidence>
<dbReference type="GO" id="GO:0016614">
    <property type="term" value="F:oxidoreductase activity, acting on CH-OH group of donors"/>
    <property type="evidence" value="ECO:0007669"/>
    <property type="project" value="InterPro"/>
</dbReference>
<comment type="similarity">
    <text evidence="2">Belongs to the GMC oxidoreductase family.</text>
</comment>
<dbReference type="PANTHER" id="PTHR11552:SF147">
    <property type="entry name" value="CHOLINE DEHYDROGENASE, MITOCHONDRIAL"/>
    <property type="match status" value="1"/>
</dbReference>
<evidence type="ECO:0000313" key="7">
    <source>
        <dbReference type="Proteomes" id="UP001431783"/>
    </source>
</evidence>
<dbReference type="InterPro" id="IPR036188">
    <property type="entry name" value="FAD/NAD-bd_sf"/>
</dbReference>
<evidence type="ECO:0000259" key="5">
    <source>
        <dbReference type="PROSITE" id="PS00624"/>
    </source>
</evidence>
<dbReference type="AlphaFoldDB" id="A0AAW1TMI6"/>
<comment type="caution">
    <text evidence="6">The sequence shown here is derived from an EMBL/GenBank/DDBJ whole genome shotgun (WGS) entry which is preliminary data.</text>
</comment>
<dbReference type="PROSITE" id="PS00624">
    <property type="entry name" value="GMC_OXRED_2"/>
    <property type="match status" value="1"/>
</dbReference>
<protein>
    <recommendedName>
        <fullName evidence="5">Glucose-methanol-choline oxidoreductase N-terminal domain-containing protein</fullName>
    </recommendedName>
</protein>
<dbReference type="InterPro" id="IPR012132">
    <property type="entry name" value="GMC_OxRdtase"/>
</dbReference>
<gene>
    <name evidence="6" type="ORF">WA026_015214</name>
</gene>
<dbReference type="Gene3D" id="3.30.560.10">
    <property type="entry name" value="Glucose Oxidase, domain 3"/>
    <property type="match status" value="1"/>
</dbReference>
<comment type="cofactor">
    <cofactor evidence="1">
        <name>FAD</name>
        <dbReference type="ChEBI" id="CHEBI:57692"/>
    </cofactor>
</comment>
<organism evidence="6 7">
    <name type="scientific">Henosepilachna vigintioctopunctata</name>
    <dbReference type="NCBI Taxonomy" id="420089"/>
    <lineage>
        <taxon>Eukaryota</taxon>
        <taxon>Metazoa</taxon>
        <taxon>Ecdysozoa</taxon>
        <taxon>Arthropoda</taxon>
        <taxon>Hexapoda</taxon>
        <taxon>Insecta</taxon>
        <taxon>Pterygota</taxon>
        <taxon>Neoptera</taxon>
        <taxon>Endopterygota</taxon>
        <taxon>Coleoptera</taxon>
        <taxon>Polyphaga</taxon>
        <taxon>Cucujiformia</taxon>
        <taxon>Coccinelloidea</taxon>
        <taxon>Coccinellidae</taxon>
        <taxon>Epilachninae</taxon>
        <taxon>Epilachnini</taxon>
        <taxon>Henosepilachna</taxon>
    </lineage>
</organism>
<dbReference type="Proteomes" id="UP001431783">
    <property type="component" value="Unassembled WGS sequence"/>
</dbReference>
<dbReference type="GO" id="GO:0050660">
    <property type="term" value="F:flavin adenine dinucleotide binding"/>
    <property type="evidence" value="ECO:0007669"/>
    <property type="project" value="InterPro"/>
</dbReference>
<accession>A0AAW1TMI6</accession>
<keyword evidence="4" id="KW-0274">FAD</keyword>
<sequence>MIYYKVGLLPLTNYEVKENIRDYLLESRKKERQPGFYAFLQTIENGMRSNTSKIFLGSVRNSENLTLILNAYAEKVLIDEVQKTDKGVKIRLAAESSNIYTNEEVILSAGALYTPQLLMLSGIGPTHRSWFRDDSGS</sequence>
<dbReference type="EMBL" id="JARQZJ010000008">
    <property type="protein sequence ID" value="KAK9871969.1"/>
    <property type="molecule type" value="Genomic_DNA"/>
</dbReference>
<dbReference type="InterPro" id="IPR000172">
    <property type="entry name" value="GMC_OxRdtase_N"/>
</dbReference>
<reference evidence="6 7" key="1">
    <citation type="submission" date="2023-03" db="EMBL/GenBank/DDBJ databases">
        <title>Genome insight into feeding habits of ladybird beetles.</title>
        <authorList>
            <person name="Li H.-S."/>
            <person name="Huang Y.-H."/>
            <person name="Pang H."/>
        </authorList>
    </citation>
    <scope>NUCLEOTIDE SEQUENCE [LARGE SCALE GENOMIC DNA]</scope>
    <source>
        <strain evidence="6">SYSU_2023b</strain>
        <tissue evidence="6">Whole body</tissue>
    </source>
</reference>
<evidence type="ECO:0000256" key="2">
    <source>
        <dbReference type="ARBA" id="ARBA00010790"/>
    </source>
</evidence>
<name>A0AAW1TMI6_9CUCU</name>
<dbReference type="Pfam" id="PF00732">
    <property type="entry name" value="GMC_oxred_N"/>
    <property type="match status" value="1"/>
</dbReference>
<evidence type="ECO:0000256" key="1">
    <source>
        <dbReference type="ARBA" id="ARBA00001974"/>
    </source>
</evidence>